<evidence type="ECO:0000313" key="3">
    <source>
        <dbReference type="Proteomes" id="UP000198672"/>
    </source>
</evidence>
<dbReference type="RefSeq" id="WP_091332944.1">
    <property type="nucleotide sequence ID" value="NZ_FNOW01000013.1"/>
</dbReference>
<dbReference type="Gene3D" id="3.30.750.24">
    <property type="entry name" value="STAS domain"/>
    <property type="match status" value="1"/>
</dbReference>
<dbReference type="SUPFAM" id="SSF52091">
    <property type="entry name" value="SpoIIaa-like"/>
    <property type="match status" value="1"/>
</dbReference>
<dbReference type="AlphaFoldDB" id="A0A1H3EGM1"/>
<protein>
    <recommendedName>
        <fullName evidence="1">STAS domain-containing protein</fullName>
    </recommendedName>
</protein>
<dbReference type="InterPro" id="IPR002645">
    <property type="entry name" value="STAS_dom"/>
</dbReference>
<gene>
    <name evidence="2" type="ORF">SAMN05421644_11310</name>
</gene>
<dbReference type="InterPro" id="IPR036513">
    <property type="entry name" value="STAS_dom_sf"/>
</dbReference>
<feature type="domain" description="STAS" evidence="1">
    <location>
        <begin position="16"/>
        <end position="93"/>
    </location>
</feature>
<dbReference type="OrthoDB" id="5769468at2"/>
<dbReference type="STRING" id="61595.SAMN05421644_11310"/>
<evidence type="ECO:0000259" key="1">
    <source>
        <dbReference type="PROSITE" id="PS50801"/>
    </source>
</evidence>
<dbReference type="Proteomes" id="UP000198672">
    <property type="component" value="Unassembled WGS sequence"/>
</dbReference>
<name>A0A1H3EGM1_ALLWA</name>
<dbReference type="PROSITE" id="PS50801">
    <property type="entry name" value="STAS"/>
    <property type="match status" value="1"/>
</dbReference>
<keyword evidence="3" id="KW-1185">Reference proteome</keyword>
<accession>A0A1H3EGM1</accession>
<sequence length="111" mass="12269">MPLITAFIPSEDRLDLSFDGNLDLTLADEVCRVFATIPANLQTCIMDLTSLDRVFDSGLALLWMLNERLQHIGARVVVLSDHPDILNRIPRILNNVLSVVPQDSALAARSS</sequence>
<evidence type="ECO:0000313" key="2">
    <source>
        <dbReference type="EMBL" id="SDX77841.1"/>
    </source>
</evidence>
<proteinExistence type="predicted"/>
<organism evidence="2 3">
    <name type="scientific">Allochromatium warmingii</name>
    <name type="common">Chromatium warmingii</name>
    <dbReference type="NCBI Taxonomy" id="61595"/>
    <lineage>
        <taxon>Bacteria</taxon>
        <taxon>Pseudomonadati</taxon>
        <taxon>Pseudomonadota</taxon>
        <taxon>Gammaproteobacteria</taxon>
        <taxon>Chromatiales</taxon>
        <taxon>Chromatiaceae</taxon>
        <taxon>Allochromatium</taxon>
    </lineage>
</organism>
<dbReference type="EMBL" id="FNOW01000013">
    <property type="protein sequence ID" value="SDX77841.1"/>
    <property type="molecule type" value="Genomic_DNA"/>
</dbReference>
<reference evidence="3" key="1">
    <citation type="submission" date="2016-10" db="EMBL/GenBank/DDBJ databases">
        <authorList>
            <person name="Varghese N."/>
            <person name="Submissions S."/>
        </authorList>
    </citation>
    <scope>NUCLEOTIDE SEQUENCE [LARGE SCALE GENOMIC DNA]</scope>
    <source>
        <strain evidence="3">DSM 173</strain>
    </source>
</reference>